<name>A0A6J7PQY0_9ZZZZ</name>
<dbReference type="InterPro" id="IPR013538">
    <property type="entry name" value="ASHA1/2-like_C"/>
</dbReference>
<accession>A0A6J7PQY0</accession>
<evidence type="ECO:0000256" key="1">
    <source>
        <dbReference type="ARBA" id="ARBA00006817"/>
    </source>
</evidence>
<gene>
    <name evidence="3" type="ORF">UFOPK3992_00966</name>
</gene>
<dbReference type="SUPFAM" id="SSF55961">
    <property type="entry name" value="Bet v1-like"/>
    <property type="match status" value="1"/>
</dbReference>
<organism evidence="3">
    <name type="scientific">freshwater metagenome</name>
    <dbReference type="NCBI Taxonomy" id="449393"/>
    <lineage>
        <taxon>unclassified sequences</taxon>
        <taxon>metagenomes</taxon>
        <taxon>ecological metagenomes</taxon>
    </lineage>
</organism>
<dbReference type="Gene3D" id="3.30.530.20">
    <property type="match status" value="1"/>
</dbReference>
<evidence type="ECO:0000313" key="3">
    <source>
        <dbReference type="EMBL" id="CAB5005603.1"/>
    </source>
</evidence>
<dbReference type="Pfam" id="PF08327">
    <property type="entry name" value="AHSA1"/>
    <property type="match status" value="1"/>
</dbReference>
<dbReference type="CDD" id="cd07814">
    <property type="entry name" value="SRPBCC_CalC_Aha1-like"/>
    <property type="match status" value="1"/>
</dbReference>
<feature type="domain" description="Activator of Hsp90 ATPase homologue 1/2-like C-terminal" evidence="2">
    <location>
        <begin position="16"/>
        <end position="152"/>
    </location>
</feature>
<dbReference type="EMBL" id="CAFBOZ010000124">
    <property type="protein sequence ID" value="CAB5005603.1"/>
    <property type="molecule type" value="Genomic_DNA"/>
</dbReference>
<proteinExistence type="inferred from homology"/>
<protein>
    <submittedName>
        <fullName evidence="3">Unannotated protein</fullName>
    </submittedName>
</protein>
<evidence type="ECO:0000259" key="2">
    <source>
        <dbReference type="Pfam" id="PF08327"/>
    </source>
</evidence>
<sequence>MTAPAYSVERQYPHVIERLWHAWTDAAALQAWYHPVQLPNVPESVASEPEVGGWWAVAVDVPEHGFAACFYGRYTRVEPMTALEHTMHYTQSVEEFVARDESTPSHRVVVDLEHRGASTWVRFSQFGELPEGQAEQAKAGMESYFDSLAAFLADEN</sequence>
<comment type="similarity">
    <text evidence="1">Belongs to the AHA1 family.</text>
</comment>
<reference evidence="3" key="1">
    <citation type="submission" date="2020-05" db="EMBL/GenBank/DDBJ databases">
        <authorList>
            <person name="Chiriac C."/>
            <person name="Salcher M."/>
            <person name="Ghai R."/>
            <person name="Kavagutti S V."/>
        </authorList>
    </citation>
    <scope>NUCLEOTIDE SEQUENCE</scope>
</reference>
<dbReference type="AlphaFoldDB" id="A0A6J7PQY0"/>
<dbReference type="InterPro" id="IPR023393">
    <property type="entry name" value="START-like_dom_sf"/>
</dbReference>